<dbReference type="AlphaFoldDB" id="A0A3N2DC08"/>
<dbReference type="OrthoDB" id="9807519at2"/>
<sequence length="384" mass="41243">MRVSPLGTAVVHRGAVGEAGSMYTRLLAGRPDGPLAGAMFLTWERRLGVADPGGPTFPICRSDDGGRTWTEIAAVADVARGAGNRYQPTLLELPSDVAHLRRGDLLLAGNAIPADGAFTCLVLYSSTDGGHTWTFESVIDEGGPSVYDNRSDSTTTAIWEPDLDVVDGALVCCYADERRKPDGMLQTIERRTTTDLRTWSDRELVSGISNRYLRPGMFVGTGEMPDGRRRAVIEIVGPRDVPIHLLESADGRSWGDPADLGRLLVADDGVALSGTPTISWRELPDGRVLLVALGRHSMRDGREGNRALASLDLGETWTSFELPTPATRAIHGDASGYSQTIRWNDAGELVQATSVRNAIGSHDVVVTRATFDVDATDPIPAGDR</sequence>
<organism evidence="1 2">
    <name type="scientific">Salana multivorans</name>
    <dbReference type="NCBI Taxonomy" id="120377"/>
    <lineage>
        <taxon>Bacteria</taxon>
        <taxon>Bacillati</taxon>
        <taxon>Actinomycetota</taxon>
        <taxon>Actinomycetes</taxon>
        <taxon>Micrococcales</taxon>
        <taxon>Beutenbergiaceae</taxon>
        <taxon>Salana</taxon>
    </lineage>
</organism>
<dbReference type="InterPro" id="IPR036278">
    <property type="entry name" value="Sialidase_sf"/>
</dbReference>
<proteinExistence type="predicted"/>
<accession>A0A3N2DC08</accession>
<dbReference type="SUPFAM" id="SSF50939">
    <property type="entry name" value="Sialidases"/>
    <property type="match status" value="1"/>
</dbReference>
<dbReference type="PANTHER" id="PTHR38792:SF3">
    <property type="entry name" value="BNR_ASP-BOX REPEAT DOMAIN PROTEIN (AFU_ORTHOLOGUE AFUA_7G06430)-RELATED"/>
    <property type="match status" value="1"/>
</dbReference>
<reference evidence="1 2" key="1">
    <citation type="submission" date="2018-11" db="EMBL/GenBank/DDBJ databases">
        <title>Sequencing the genomes of 1000 actinobacteria strains.</title>
        <authorList>
            <person name="Klenk H.-P."/>
        </authorList>
    </citation>
    <scope>NUCLEOTIDE SEQUENCE [LARGE SCALE GENOMIC DNA]</scope>
    <source>
        <strain evidence="1 2">DSM 13521</strain>
    </source>
</reference>
<dbReference type="Gene3D" id="2.120.10.10">
    <property type="match status" value="1"/>
</dbReference>
<dbReference type="PANTHER" id="PTHR38792">
    <property type="entry name" value="BNR/ASP-BOX REPEAT DOMAIN PROTEIN (AFU_ORTHOLOGUE AFUA_7G06430)-RELATED"/>
    <property type="match status" value="1"/>
</dbReference>
<dbReference type="Proteomes" id="UP000275356">
    <property type="component" value="Unassembled WGS sequence"/>
</dbReference>
<keyword evidence="2" id="KW-1185">Reference proteome</keyword>
<evidence type="ECO:0000313" key="1">
    <source>
        <dbReference type="EMBL" id="ROR97242.1"/>
    </source>
</evidence>
<dbReference type="RefSeq" id="WP_123739318.1">
    <property type="nucleotide sequence ID" value="NZ_RKHQ01000001.1"/>
</dbReference>
<comment type="caution">
    <text evidence="1">The sequence shown here is derived from an EMBL/GenBank/DDBJ whole genome shotgun (WGS) entry which is preliminary data.</text>
</comment>
<dbReference type="EMBL" id="RKHQ01000001">
    <property type="protein sequence ID" value="ROR97242.1"/>
    <property type="molecule type" value="Genomic_DNA"/>
</dbReference>
<evidence type="ECO:0008006" key="3">
    <source>
        <dbReference type="Google" id="ProtNLM"/>
    </source>
</evidence>
<dbReference type="CDD" id="cd15482">
    <property type="entry name" value="Sialidase_non-viral"/>
    <property type="match status" value="2"/>
</dbReference>
<evidence type="ECO:0000313" key="2">
    <source>
        <dbReference type="Proteomes" id="UP000275356"/>
    </source>
</evidence>
<name>A0A3N2DC08_9MICO</name>
<protein>
    <recommendedName>
        <fullName evidence="3">BNR repeat protein</fullName>
    </recommendedName>
</protein>
<gene>
    <name evidence="1" type="ORF">EDD28_1839</name>
</gene>